<evidence type="ECO:0000259" key="2">
    <source>
        <dbReference type="Pfam" id="PF08223"/>
    </source>
</evidence>
<evidence type="ECO:0000313" key="3">
    <source>
        <dbReference type="EMBL" id="AQT47593.1"/>
    </source>
</evidence>
<dbReference type="Proteomes" id="UP000189632">
    <property type="component" value="Chromosome"/>
</dbReference>
<dbReference type="GO" id="GO:0006351">
    <property type="term" value="P:DNA-templated transcription"/>
    <property type="evidence" value="ECO:0007669"/>
    <property type="project" value="InterPro"/>
</dbReference>
<dbReference type="RefSeq" id="WP_077992658.1">
    <property type="nucleotide sequence ID" value="NZ_CP015625.1"/>
</dbReference>
<dbReference type="Pfam" id="PF08223">
    <property type="entry name" value="PaaX_C"/>
    <property type="match status" value="1"/>
</dbReference>
<dbReference type="Pfam" id="PF07848">
    <property type="entry name" value="PaaX"/>
    <property type="match status" value="1"/>
</dbReference>
<dbReference type="SUPFAM" id="SSF46785">
    <property type="entry name" value="Winged helix' DNA-binding domain"/>
    <property type="match status" value="1"/>
</dbReference>
<protein>
    <submittedName>
        <fullName evidence="3">Transcriptional regulator, PaaX family</fullName>
    </submittedName>
</protein>
<dbReference type="KEGG" id="bapi:BBC0122_014880"/>
<reference evidence="3 4" key="1">
    <citation type="submission" date="2016-11" db="EMBL/GenBank/DDBJ databases">
        <title>Comparative genomics of Bartonella apis.</title>
        <authorList>
            <person name="Engel P."/>
        </authorList>
    </citation>
    <scope>NUCLEOTIDE SEQUENCE [LARGE SCALE GENOMIC DNA]</scope>
    <source>
        <strain evidence="3 4">BBC0122</strain>
    </source>
</reference>
<evidence type="ECO:0000313" key="4">
    <source>
        <dbReference type="Proteomes" id="UP000189632"/>
    </source>
</evidence>
<dbReference type="InterPro" id="IPR036390">
    <property type="entry name" value="WH_DNA-bd_sf"/>
</dbReference>
<dbReference type="InterPro" id="IPR011965">
    <property type="entry name" value="PaaX_trns_reg"/>
</dbReference>
<dbReference type="AlphaFoldDB" id="A0A1U9MIP7"/>
<dbReference type="EMBL" id="CP015625">
    <property type="protein sequence ID" value="AQT47593.1"/>
    <property type="molecule type" value="Genomic_DNA"/>
</dbReference>
<name>A0A1U9MIP7_9HYPH</name>
<keyword evidence="4" id="KW-1185">Reference proteome</keyword>
<sequence length="282" mass="32061">MNKNVSSFFVPGPRSAAFIVTIYGDIVEPRGGVLWIGNLIDLCSAVGLNESLVRTSVSRLVNAGQLVGERSGRQSFYRLTPKAQAEYRQMAMRVYHFRNAPKDWMIIARSDVEMDDCLKTRNFAVMNRNLLFGPNTSDDYPDALVFEAKAIHGEQRLKKFVSTFWDIEKIASCYHCFIQKYRAFEHMAPGNLSPLESLLARLAVVHDYRLSLANDPDLPRNSLPEDWPADEAKKLFARLYLRLSAEAENFIHENFKTNDGQLSRNTELTDLRSASLHKILAN</sequence>
<dbReference type="PANTHER" id="PTHR30319">
    <property type="entry name" value="PHENYLACETIC ACID REGULATOR-RELATED TRANSCRIPTIONAL REPRESSOR"/>
    <property type="match status" value="1"/>
</dbReference>
<accession>A0A1U9MIP7</accession>
<dbReference type="PIRSF" id="PIRSF020623">
    <property type="entry name" value="PaaX"/>
    <property type="match status" value="1"/>
</dbReference>
<dbReference type="Gene3D" id="1.10.10.10">
    <property type="entry name" value="Winged helix-like DNA-binding domain superfamily/Winged helix DNA-binding domain"/>
    <property type="match status" value="1"/>
</dbReference>
<dbReference type="InterPro" id="IPR036388">
    <property type="entry name" value="WH-like_DNA-bd_sf"/>
</dbReference>
<dbReference type="Gene3D" id="1.20.58.1460">
    <property type="match status" value="1"/>
</dbReference>
<organism evidence="3 4">
    <name type="scientific">Bartonella choladocola</name>
    <dbReference type="NCBI Taxonomy" id="2750995"/>
    <lineage>
        <taxon>Bacteria</taxon>
        <taxon>Pseudomonadati</taxon>
        <taxon>Pseudomonadota</taxon>
        <taxon>Alphaproteobacteria</taxon>
        <taxon>Hyphomicrobiales</taxon>
        <taxon>Bartonellaceae</taxon>
        <taxon>Bartonella</taxon>
    </lineage>
</organism>
<dbReference type="PANTHER" id="PTHR30319:SF1">
    <property type="entry name" value="TRANSCRIPTIONAL REPRESSOR PAAX"/>
    <property type="match status" value="1"/>
</dbReference>
<proteinExistence type="predicted"/>
<feature type="domain" description="Transcriptional repressor PaaX-like C-terminal" evidence="2">
    <location>
        <begin position="165"/>
        <end position="252"/>
    </location>
</feature>
<evidence type="ECO:0000259" key="1">
    <source>
        <dbReference type="Pfam" id="PF07848"/>
    </source>
</evidence>
<feature type="domain" description="Transcriptional repressor PaaX-like N-terminal" evidence="1">
    <location>
        <begin position="16"/>
        <end position="82"/>
    </location>
</feature>
<gene>
    <name evidence="3" type="ORF">BBC0122_014880</name>
</gene>
<dbReference type="InterPro" id="IPR012906">
    <property type="entry name" value="PaaX-like_N"/>
</dbReference>
<dbReference type="OrthoDB" id="2270427at2"/>
<dbReference type="InterPro" id="IPR013225">
    <property type="entry name" value="PaaX_C"/>
</dbReference>